<feature type="domain" description="Solute-binding protein family 3/N-terminal" evidence="4">
    <location>
        <begin position="32"/>
        <end position="253"/>
    </location>
</feature>
<keyword evidence="2 3" id="KW-0732">Signal</keyword>
<sequence>MMTNVSRWKKAVAVLSLSVVGGVLSAAAYADTLRVGMSGGYFPFTFVEQNELKGFEVDVMNAVGDVTGDEIEFVTASFSGLAGMLESGRIDTIANQITITDERKAKYAFTAPYVYDGAQVVVRAGNDTIQGVEDLSGKSVAVNLGSNYEQLLREQPNADEIDIRTYESNVEQDVALGRIDAFVMDRVSASQVISERGLPLALAGQPFTIIENALPFRDDEEGRAQRDRVDAALEELRENGTLGEISQKWFDTDITQP</sequence>
<evidence type="ECO:0000256" key="3">
    <source>
        <dbReference type="SAM" id="SignalP"/>
    </source>
</evidence>
<evidence type="ECO:0000256" key="2">
    <source>
        <dbReference type="ARBA" id="ARBA00022729"/>
    </source>
</evidence>
<dbReference type="SUPFAM" id="SSF53850">
    <property type="entry name" value="Periplasmic binding protein-like II"/>
    <property type="match status" value="1"/>
</dbReference>
<dbReference type="EMBL" id="AP022843">
    <property type="protein sequence ID" value="BCB09275.1"/>
    <property type="molecule type" value="Genomic_DNA"/>
</dbReference>
<dbReference type="Proteomes" id="UP000502259">
    <property type="component" value="Chromosome"/>
</dbReference>
<evidence type="ECO:0000259" key="4">
    <source>
        <dbReference type="SMART" id="SM00062"/>
    </source>
</evidence>
<keyword evidence="6" id="KW-1185">Reference proteome</keyword>
<dbReference type="PANTHER" id="PTHR35936">
    <property type="entry name" value="MEMBRANE-BOUND LYTIC MUREIN TRANSGLYCOSYLASE F"/>
    <property type="match status" value="1"/>
</dbReference>
<dbReference type="PANTHER" id="PTHR35936:SF19">
    <property type="entry name" value="AMINO-ACID-BINDING PROTEIN YXEM-RELATED"/>
    <property type="match status" value="1"/>
</dbReference>
<evidence type="ECO:0000313" key="6">
    <source>
        <dbReference type="Proteomes" id="UP000502259"/>
    </source>
</evidence>
<dbReference type="Pfam" id="PF00497">
    <property type="entry name" value="SBP_bac_3"/>
    <property type="match status" value="1"/>
</dbReference>
<feature type="chain" id="PRO_5026262437" evidence="3">
    <location>
        <begin position="31"/>
        <end position="257"/>
    </location>
</feature>
<proteinExistence type="inferred from homology"/>
<evidence type="ECO:0000313" key="5">
    <source>
        <dbReference type="EMBL" id="BCB09275.1"/>
    </source>
</evidence>
<dbReference type="CDD" id="cd13709">
    <property type="entry name" value="PBP2_YxeM"/>
    <property type="match status" value="1"/>
</dbReference>
<feature type="signal peptide" evidence="3">
    <location>
        <begin position="1"/>
        <end position="30"/>
    </location>
</feature>
<comment type="similarity">
    <text evidence="1">Belongs to the bacterial solute-binding protein 3 family.</text>
</comment>
<dbReference type="Gene3D" id="3.40.190.10">
    <property type="entry name" value="Periplasmic binding protein-like II"/>
    <property type="match status" value="2"/>
</dbReference>
<accession>A0A6F8U8N8</accession>
<evidence type="ECO:0000256" key="1">
    <source>
        <dbReference type="ARBA" id="ARBA00010333"/>
    </source>
</evidence>
<dbReference type="AlphaFoldDB" id="A0A6F8U8N8"/>
<organism evidence="5 6">
    <name type="scientific">Halomonas hydrothermalis</name>
    <dbReference type="NCBI Taxonomy" id="115561"/>
    <lineage>
        <taxon>Bacteria</taxon>
        <taxon>Pseudomonadati</taxon>
        <taxon>Pseudomonadota</taxon>
        <taxon>Gammaproteobacteria</taxon>
        <taxon>Oceanospirillales</taxon>
        <taxon>Halomonadaceae</taxon>
        <taxon>Halomonas</taxon>
    </lineage>
</organism>
<gene>
    <name evidence="5" type="ORF">HHSLTHF2_31650</name>
</gene>
<dbReference type="SMART" id="SM00062">
    <property type="entry name" value="PBPb"/>
    <property type="match status" value="1"/>
</dbReference>
<reference evidence="5 6" key="1">
    <citation type="submission" date="2020-03" db="EMBL/GenBank/DDBJ databases">
        <title>Complete Genome Sequence of Halomonas hydrothermalis Strain Slthf2, Halophilic Bacterium Isolated from Deep-Sea Hydrothermal-Vent Environments.</title>
        <authorList>
            <person name="Takeyama N."/>
            <person name="Huang M."/>
            <person name="Sato K."/>
            <person name="Galipon J."/>
            <person name="Arakawa K."/>
        </authorList>
    </citation>
    <scope>NUCLEOTIDE SEQUENCE [LARGE SCALE GENOMIC DNA]</scope>
    <source>
        <strain evidence="5 6">Slthf2</strain>
    </source>
</reference>
<dbReference type="InterPro" id="IPR001638">
    <property type="entry name" value="Solute-binding_3/MltF_N"/>
</dbReference>
<protein>
    <submittedName>
        <fullName evidence="5">Amino acid ABC transporter substrate-binding protein</fullName>
    </submittedName>
</protein>
<name>A0A6F8U8N8_9GAMM</name>